<dbReference type="Proteomes" id="UP000319094">
    <property type="component" value="Unassembled WGS sequence"/>
</dbReference>
<dbReference type="AlphaFoldDB" id="A0A542Y7F7"/>
<sequence>MTTITDGTTTLHPTLWMNYRSTRESNTQVHTLQSGKNALTLRPAGSRRVTVALLFEDEHESKRCEDMHARPGIITITEDGRDTASMQYAVIGNIERALDPETASVWFVTVEVLEVTA</sequence>
<dbReference type="RefSeq" id="WP_141887249.1">
    <property type="nucleotide sequence ID" value="NZ_BAAAUY010000001.1"/>
</dbReference>
<dbReference type="EMBL" id="VFON01000001">
    <property type="protein sequence ID" value="TQL44019.1"/>
    <property type="molecule type" value="Genomic_DNA"/>
</dbReference>
<evidence type="ECO:0000313" key="1">
    <source>
        <dbReference type="EMBL" id="TQL44019.1"/>
    </source>
</evidence>
<proteinExistence type="predicted"/>
<dbReference type="OrthoDB" id="5074651at2"/>
<evidence type="ECO:0000313" key="2">
    <source>
        <dbReference type="Proteomes" id="UP000319094"/>
    </source>
</evidence>
<accession>A0A542Y7F7</accession>
<gene>
    <name evidence="1" type="ORF">FB468_2057</name>
</gene>
<keyword evidence="2" id="KW-1185">Reference proteome</keyword>
<organism evidence="1 2">
    <name type="scientific">Leucobacter komagatae</name>
    <dbReference type="NCBI Taxonomy" id="55969"/>
    <lineage>
        <taxon>Bacteria</taxon>
        <taxon>Bacillati</taxon>
        <taxon>Actinomycetota</taxon>
        <taxon>Actinomycetes</taxon>
        <taxon>Micrococcales</taxon>
        <taxon>Microbacteriaceae</taxon>
        <taxon>Leucobacter</taxon>
    </lineage>
</organism>
<name>A0A542Y7F7_9MICO</name>
<comment type="caution">
    <text evidence="1">The sequence shown here is derived from an EMBL/GenBank/DDBJ whole genome shotgun (WGS) entry which is preliminary data.</text>
</comment>
<reference evidence="1 2" key="1">
    <citation type="submission" date="2019-06" db="EMBL/GenBank/DDBJ databases">
        <title>Sequencing the genomes of 1000 actinobacteria strains.</title>
        <authorList>
            <person name="Klenk H.-P."/>
        </authorList>
    </citation>
    <scope>NUCLEOTIDE SEQUENCE [LARGE SCALE GENOMIC DNA]</scope>
    <source>
        <strain evidence="1 2">DSM 8803</strain>
    </source>
</reference>
<protein>
    <submittedName>
        <fullName evidence="1">Uncharacterized protein</fullName>
    </submittedName>
</protein>